<evidence type="ECO:0000313" key="1">
    <source>
        <dbReference type="EMBL" id="MPN46261.1"/>
    </source>
</evidence>
<organism evidence="1">
    <name type="scientific">bioreactor metagenome</name>
    <dbReference type="NCBI Taxonomy" id="1076179"/>
    <lineage>
        <taxon>unclassified sequences</taxon>
        <taxon>metagenomes</taxon>
        <taxon>ecological metagenomes</taxon>
    </lineage>
</organism>
<gene>
    <name evidence="1" type="ORF">SDC9_193846</name>
</gene>
<dbReference type="EMBL" id="VSSQ01106785">
    <property type="protein sequence ID" value="MPN46261.1"/>
    <property type="molecule type" value="Genomic_DNA"/>
</dbReference>
<accession>A0A645I4P0</accession>
<comment type="caution">
    <text evidence="1">The sequence shown here is derived from an EMBL/GenBank/DDBJ whole genome shotgun (WGS) entry which is preliminary data.</text>
</comment>
<dbReference type="AlphaFoldDB" id="A0A645I4P0"/>
<protein>
    <submittedName>
        <fullName evidence="1">Uncharacterized protein</fullName>
    </submittedName>
</protein>
<name>A0A645I4P0_9ZZZZ</name>
<sequence>MLKVKEQREIVALKNNHGSGVRVPSVAYGTLIIYTQGLFYCKKKNALDVWFIKAYGNEAKKETGFVIINCKIRRWF</sequence>
<proteinExistence type="predicted"/>
<reference evidence="1" key="1">
    <citation type="submission" date="2019-08" db="EMBL/GenBank/DDBJ databases">
        <authorList>
            <person name="Kucharzyk K."/>
            <person name="Murdoch R.W."/>
            <person name="Higgins S."/>
            <person name="Loffler F."/>
        </authorList>
    </citation>
    <scope>NUCLEOTIDE SEQUENCE</scope>
</reference>